<feature type="transmembrane region" description="Helical" evidence="2">
    <location>
        <begin position="167"/>
        <end position="189"/>
    </location>
</feature>
<keyword evidence="2" id="KW-0812">Transmembrane</keyword>
<feature type="region of interest" description="Disordered" evidence="1">
    <location>
        <begin position="297"/>
        <end position="376"/>
    </location>
</feature>
<dbReference type="Proteomes" id="UP000504752">
    <property type="component" value="Chromosome"/>
</dbReference>
<sequence>MSAATGRAKGHRSAPSPGQGARKGRLDRAADALSTQRHPRAGAMGAVRGLLASLASRSQDRKAPGLSSPRASSSRSAGPRSAGPRSAGPRAAGARTAGAARFSAARSSSAGASAVRASGRRSGASPRGGAGRAAVNGGGVPRGPRGARGQRPVPPPQPRYWLRRLSLLGAVVLLLLALVVGIVQAAYAVRDQIREQDRQQAAERTVTPYPAPRACAADALGVSVRAPEEVAPGAGMSVEVTATNNGADACLLDLGGQSLGARITSGGNPVWASVTCSPSAGSRLLLVKPGASASATITWDGRRSGSKCVPAAPTATATGAMATPTTTASESPSATPSQDPAVDPSASQGAAPSASADPAATPTPSASPLAPAQSDGDVATTGVYKLQLRLGDANLGDERVFVVK</sequence>
<evidence type="ECO:0000256" key="1">
    <source>
        <dbReference type="SAM" id="MobiDB-lite"/>
    </source>
</evidence>
<dbReference type="AlphaFoldDB" id="A0A6M8B7Y7"/>
<protein>
    <recommendedName>
        <fullName evidence="5">DUF4232 domain-containing protein</fullName>
    </recommendedName>
</protein>
<feature type="compositionally biased region" description="Low complexity" evidence="1">
    <location>
        <begin position="310"/>
        <end position="374"/>
    </location>
</feature>
<evidence type="ECO:0000256" key="2">
    <source>
        <dbReference type="SAM" id="Phobius"/>
    </source>
</evidence>
<evidence type="ECO:0000313" key="4">
    <source>
        <dbReference type="Proteomes" id="UP000504752"/>
    </source>
</evidence>
<feature type="region of interest" description="Disordered" evidence="1">
    <location>
        <begin position="1"/>
        <end position="155"/>
    </location>
</feature>
<organism evidence="3 4">
    <name type="scientific">Actinomyces marmotae</name>
    <dbReference type="NCBI Taxonomy" id="2737173"/>
    <lineage>
        <taxon>Bacteria</taxon>
        <taxon>Bacillati</taxon>
        <taxon>Actinomycetota</taxon>
        <taxon>Actinomycetes</taxon>
        <taxon>Actinomycetales</taxon>
        <taxon>Actinomycetaceae</taxon>
        <taxon>Actinomyces</taxon>
    </lineage>
</organism>
<dbReference type="EMBL" id="CP053642">
    <property type="protein sequence ID" value="QKD80186.1"/>
    <property type="molecule type" value="Genomic_DNA"/>
</dbReference>
<feature type="compositionally biased region" description="Low complexity" evidence="1">
    <location>
        <begin position="142"/>
        <end position="151"/>
    </location>
</feature>
<proteinExistence type="predicted"/>
<evidence type="ECO:0000313" key="3">
    <source>
        <dbReference type="EMBL" id="QKD80186.1"/>
    </source>
</evidence>
<keyword evidence="2" id="KW-1133">Transmembrane helix</keyword>
<feature type="compositionally biased region" description="Low complexity" evidence="1">
    <location>
        <begin position="64"/>
        <end position="125"/>
    </location>
</feature>
<reference evidence="3 4" key="1">
    <citation type="submission" date="2020-05" db="EMBL/GenBank/DDBJ databases">
        <title>Actinomyces sp. zg-325.</title>
        <authorList>
            <person name="Yang C."/>
        </authorList>
    </citation>
    <scope>NUCLEOTIDE SEQUENCE [LARGE SCALE GENOMIC DNA]</scope>
    <source>
        <strain evidence="4">zg-325</strain>
    </source>
</reference>
<name>A0A6M8B7Y7_9ACTO</name>
<keyword evidence="4" id="KW-1185">Reference proteome</keyword>
<evidence type="ECO:0008006" key="5">
    <source>
        <dbReference type="Google" id="ProtNLM"/>
    </source>
</evidence>
<dbReference type="RefSeq" id="WP_159717534.1">
    <property type="nucleotide sequence ID" value="NZ_CP053642.1"/>
</dbReference>
<keyword evidence="2" id="KW-0472">Membrane</keyword>
<gene>
    <name evidence="3" type="ORF">HPC72_08160</name>
</gene>
<dbReference type="KEGG" id="amam:HPC72_08160"/>
<feature type="compositionally biased region" description="Gly residues" evidence="1">
    <location>
        <begin position="126"/>
        <end position="141"/>
    </location>
</feature>
<accession>A0A6M8B7Y7</accession>